<dbReference type="AlphaFoldDB" id="A0AAD4XT18"/>
<proteinExistence type="predicted"/>
<organism evidence="1 2">
    <name type="scientific">Papaver atlanticum</name>
    <dbReference type="NCBI Taxonomy" id="357466"/>
    <lineage>
        <taxon>Eukaryota</taxon>
        <taxon>Viridiplantae</taxon>
        <taxon>Streptophyta</taxon>
        <taxon>Embryophyta</taxon>
        <taxon>Tracheophyta</taxon>
        <taxon>Spermatophyta</taxon>
        <taxon>Magnoliopsida</taxon>
        <taxon>Ranunculales</taxon>
        <taxon>Papaveraceae</taxon>
        <taxon>Papaveroideae</taxon>
        <taxon>Papaver</taxon>
    </lineage>
</organism>
<dbReference type="InterPro" id="IPR032675">
    <property type="entry name" value="LRR_dom_sf"/>
</dbReference>
<dbReference type="GO" id="GO:0031146">
    <property type="term" value="P:SCF-dependent proteasomal ubiquitin-dependent protein catabolic process"/>
    <property type="evidence" value="ECO:0007669"/>
    <property type="project" value="TreeGrafter"/>
</dbReference>
<sequence length="189" mass="21682">MVQEYRYRSVFNDFLLVTSFKKIRLLHFDLTDKDLEAIAKRCLLLEKVELTCGRLITDSSISFLLQNCCHLGTLHLHYCDNITGIGFLGCPETLTNLKADYCKLTPERISAIVSGGGLEYLRLCRGVPKFKTETIMTISKGCPLLKELSLSDCEEVEPEGWQTIGQNCKYLERLYVFDEEGYESFVQWK</sequence>
<protein>
    <submittedName>
        <fullName evidence="1">Uncharacterized protein</fullName>
    </submittedName>
</protein>
<dbReference type="EMBL" id="JAJJMB010005117">
    <property type="protein sequence ID" value="KAI3940818.1"/>
    <property type="molecule type" value="Genomic_DNA"/>
</dbReference>
<dbReference type="SUPFAM" id="SSF52047">
    <property type="entry name" value="RNI-like"/>
    <property type="match status" value="1"/>
</dbReference>
<dbReference type="Proteomes" id="UP001202328">
    <property type="component" value="Unassembled WGS sequence"/>
</dbReference>
<keyword evidence="2" id="KW-1185">Reference proteome</keyword>
<dbReference type="PANTHER" id="PTHR13318">
    <property type="entry name" value="PARTNER OF PAIRED, ISOFORM B-RELATED"/>
    <property type="match status" value="1"/>
</dbReference>
<dbReference type="Gene3D" id="3.80.10.10">
    <property type="entry name" value="Ribonuclease Inhibitor"/>
    <property type="match status" value="1"/>
</dbReference>
<gene>
    <name evidence="1" type="ORF">MKW98_030137</name>
</gene>
<dbReference type="GO" id="GO:0019005">
    <property type="term" value="C:SCF ubiquitin ligase complex"/>
    <property type="evidence" value="ECO:0007669"/>
    <property type="project" value="TreeGrafter"/>
</dbReference>
<evidence type="ECO:0000313" key="1">
    <source>
        <dbReference type="EMBL" id="KAI3940818.1"/>
    </source>
</evidence>
<accession>A0AAD4XT18</accession>
<name>A0AAD4XT18_9MAGN</name>
<evidence type="ECO:0000313" key="2">
    <source>
        <dbReference type="Proteomes" id="UP001202328"/>
    </source>
</evidence>
<reference evidence="1" key="1">
    <citation type="submission" date="2022-04" db="EMBL/GenBank/DDBJ databases">
        <title>A functionally conserved STORR gene fusion in Papaver species that diverged 16.8 million years ago.</title>
        <authorList>
            <person name="Catania T."/>
        </authorList>
    </citation>
    <scope>NUCLEOTIDE SEQUENCE</scope>
    <source>
        <strain evidence="1">S-188037</strain>
    </source>
</reference>
<dbReference type="SMART" id="SM00367">
    <property type="entry name" value="LRR_CC"/>
    <property type="match status" value="3"/>
</dbReference>
<dbReference type="InterPro" id="IPR006553">
    <property type="entry name" value="Leu-rich_rpt_Cys-con_subtyp"/>
</dbReference>
<comment type="caution">
    <text evidence="1">The sequence shown here is derived from an EMBL/GenBank/DDBJ whole genome shotgun (WGS) entry which is preliminary data.</text>
</comment>
<dbReference type="PANTHER" id="PTHR13318:SF95">
    <property type="entry name" value="F-BOX PROTEIN YLR352W"/>
    <property type="match status" value="1"/>
</dbReference>